<reference evidence="2 3" key="1">
    <citation type="submission" date="2018-04" db="EMBL/GenBank/DDBJ databases">
        <title>Genomic Encyclopedia of Archaeal and Bacterial Type Strains, Phase II (KMG-II): from individual species to whole genera.</title>
        <authorList>
            <person name="Goeker M."/>
        </authorList>
    </citation>
    <scope>NUCLEOTIDE SEQUENCE [LARGE SCALE GENOMIC DNA]</scope>
    <source>
        <strain evidence="2 3">DSM 28823</strain>
    </source>
</reference>
<evidence type="ECO:0000259" key="1">
    <source>
        <dbReference type="Pfam" id="PF13588"/>
    </source>
</evidence>
<dbReference type="InterPro" id="IPR029464">
    <property type="entry name" value="HSDR_N"/>
</dbReference>
<proteinExistence type="predicted"/>
<evidence type="ECO:0000313" key="2">
    <source>
        <dbReference type="EMBL" id="PTN07846.1"/>
    </source>
</evidence>
<dbReference type="RefSeq" id="WP_107822835.1">
    <property type="nucleotide sequence ID" value="NZ_OY782574.1"/>
</dbReference>
<organism evidence="2 3">
    <name type="scientific">Mangrovibacterium marinum</name>
    <dbReference type="NCBI Taxonomy" id="1639118"/>
    <lineage>
        <taxon>Bacteria</taxon>
        <taxon>Pseudomonadati</taxon>
        <taxon>Bacteroidota</taxon>
        <taxon>Bacteroidia</taxon>
        <taxon>Marinilabiliales</taxon>
        <taxon>Prolixibacteraceae</taxon>
        <taxon>Mangrovibacterium</taxon>
    </lineage>
</organism>
<gene>
    <name evidence="2" type="ORF">C8N47_1128</name>
</gene>
<protein>
    <submittedName>
        <fullName evidence="2">Type I restriction and modification enzyme subunit R-like protein</fullName>
    </submittedName>
</protein>
<dbReference type="Gene3D" id="3.90.1570.30">
    <property type="match status" value="1"/>
</dbReference>
<dbReference type="Proteomes" id="UP000243525">
    <property type="component" value="Unassembled WGS sequence"/>
</dbReference>
<accession>A0A2T5BZV6</accession>
<dbReference type="AlphaFoldDB" id="A0A2T5BZV6"/>
<dbReference type="OrthoDB" id="9790377at2"/>
<name>A0A2T5BZV6_9BACT</name>
<dbReference type="EMBL" id="QAAD01000012">
    <property type="protein sequence ID" value="PTN07846.1"/>
    <property type="molecule type" value="Genomic_DNA"/>
</dbReference>
<feature type="domain" description="Type I restriction enzyme R protein N-terminal" evidence="1">
    <location>
        <begin position="36"/>
        <end position="145"/>
    </location>
</feature>
<keyword evidence="3" id="KW-1185">Reference proteome</keyword>
<sequence length="151" mass="17983">MFKQLNLPTYSFRTRQQDSKVQIFDDIRKRFLVLTPEEWVRQNFIRYLVEEKNFPASLMAIETGLKLNKNQFRADLLVYSKAGKPLMIVEFKAPEVKITQKAFDQIARYNLTFMVPYLIVSNGMNHYCCQVDFEARNYRFFKDIPAYSDLL</sequence>
<dbReference type="Pfam" id="PF13588">
    <property type="entry name" value="HSDR_N_2"/>
    <property type="match status" value="1"/>
</dbReference>
<evidence type="ECO:0000313" key="3">
    <source>
        <dbReference type="Proteomes" id="UP000243525"/>
    </source>
</evidence>
<comment type="caution">
    <text evidence="2">The sequence shown here is derived from an EMBL/GenBank/DDBJ whole genome shotgun (WGS) entry which is preliminary data.</text>
</comment>